<organism evidence="1">
    <name type="scientific">marine sediment metagenome</name>
    <dbReference type="NCBI Taxonomy" id="412755"/>
    <lineage>
        <taxon>unclassified sequences</taxon>
        <taxon>metagenomes</taxon>
        <taxon>ecological metagenomes</taxon>
    </lineage>
</organism>
<protein>
    <submittedName>
        <fullName evidence="1">Uncharacterized protein</fullName>
    </submittedName>
</protein>
<name>X1GV40_9ZZZZ</name>
<proteinExistence type="predicted"/>
<dbReference type="AlphaFoldDB" id="X1GV40"/>
<feature type="non-terminal residue" evidence="1">
    <location>
        <position position="1"/>
    </location>
</feature>
<accession>X1GV40</accession>
<sequence>NGIHEVSWQETYGWTHRVIVDGIGLYANKTLCGNKDVHFFLSQEGLMKFVRGDIPRSISNQRFDKLILDEIDPIYYYRAIAQYYPHLKHLYLSYPKSGSTYNDTQIIYDASVNELVSKKSLSENYSTYGMFEKDLSGLSPDERKAYGLSFIPIFGNKDGYIKEQKINQYQDGTDNYESNIVLPPTCWKSRDRNKRCLQIVLLIEKLTDENITFGVDLANEMNENFSYDFEITGTGDKGVRRYDLKSDKNDKELDCFGKDFTVRIKDISNPYGWKFHGMLFRG</sequence>
<reference evidence="1" key="1">
    <citation type="journal article" date="2014" name="Front. Microbiol.">
        <title>High frequency of phylogenetically diverse reductive dehalogenase-homologous genes in deep subseafloor sedimentary metagenomes.</title>
        <authorList>
            <person name="Kawai M."/>
            <person name="Futagami T."/>
            <person name="Toyoda A."/>
            <person name="Takaki Y."/>
            <person name="Nishi S."/>
            <person name="Hori S."/>
            <person name="Arai W."/>
            <person name="Tsubouchi T."/>
            <person name="Morono Y."/>
            <person name="Uchiyama I."/>
            <person name="Ito T."/>
            <person name="Fujiyama A."/>
            <person name="Inagaki F."/>
            <person name="Takami H."/>
        </authorList>
    </citation>
    <scope>NUCLEOTIDE SEQUENCE</scope>
    <source>
        <strain evidence="1">Expedition CK06-06</strain>
    </source>
</reference>
<dbReference type="EMBL" id="BARU01021706">
    <property type="protein sequence ID" value="GAH48740.1"/>
    <property type="molecule type" value="Genomic_DNA"/>
</dbReference>
<evidence type="ECO:0000313" key="1">
    <source>
        <dbReference type="EMBL" id="GAH48740.1"/>
    </source>
</evidence>
<gene>
    <name evidence="1" type="ORF">S03H2_35480</name>
</gene>
<feature type="non-terminal residue" evidence="1">
    <location>
        <position position="282"/>
    </location>
</feature>
<comment type="caution">
    <text evidence="1">The sequence shown here is derived from an EMBL/GenBank/DDBJ whole genome shotgun (WGS) entry which is preliminary data.</text>
</comment>